<keyword evidence="4" id="KW-1185">Reference proteome</keyword>
<keyword evidence="1" id="KW-0175">Coiled coil</keyword>
<feature type="coiled-coil region" evidence="1">
    <location>
        <begin position="222"/>
        <end position="249"/>
    </location>
</feature>
<reference evidence="3 4" key="1">
    <citation type="submission" date="2016-11" db="EMBL/GenBank/DDBJ databases">
        <title>The macronuclear genome of Stentor coeruleus: a giant cell with tiny introns.</title>
        <authorList>
            <person name="Slabodnick M."/>
            <person name="Ruby J.G."/>
            <person name="Reiff S.B."/>
            <person name="Swart E.C."/>
            <person name="Gosai S."/>
            <person name="Prabakaran S."/>
            <person name="Witkowska E."/>
            <person name="Larue G.E."/>
            <person name="Fisher S."/>
            <person name="Freeman R.M."/>
            <person name="Gunawardena J."/>
            <person name="Chu W."/>
            <person name="Stover N.A."/>
            <person name="Gregory B.D."/>
            <person name="Nowacki M."/>
            <person name="Derisi J."/>
            <person name="Roy S.W."/>
            <person name="Marshall W.F."/>
            <person name="Sood P."/>
        </authorList>
    </citation>
    <scope>NUCLEOTIDE SEQUENCE [LARGE SCALE GENOMIC DNA]</scope>
    <source>
        <strain evidence="3">WM001</strain>
    </source>
</reference>
<evidence type="ECO:0000256" key="2">
    <source>
        <dbReference type="SAM" id="MobiDB-lite"/>
    </source>
</evidence>
<dbReference type="Proteomes" id="UP000187209">
    <property type="component" value="Unassembled WGS sequence"/>
</dbReference>
<proteinExistence type="predicted"/>
<evidence type="ECO:0000313" key="4">
    <source>
        <dbReference type="Proteomes" id="UP000187209"/>
    </source>
</evidence>
<evidence type="ECO:0000313" key="3">
    <source>
        <dbReference type="EMBL" id="OMJ89396.1"/>
    </source>
</evidence>
<dbReference type="AlphaFoldDB" id="A0A1R2CKA8"/>
<feature type="region of interest" description="Disordered" evidence="2">
    <location>
        <begin position="279"/>
        <end position="311"/>
    </location>
</feature>
<dbReference type="EMBL" id="MPUH01000127">
    <property type="protein sequence ID" value="OMJ89396.1"/>
    <property type="molecule type" value="Genomic_DNA"/>
</dbReference>
<accession>A0A1R2CKA8</accession>
<name>A0A1R2CKA8_9CILI</name>
<sequence>MEEEENTHQEKREKDHEKLLNMRVLHLQEQLKEKDEQLEHFELQFKKLYEDFNFNLEIIYERDNEIQLLNQKLQKLTELNSSKDTEIRELKQNSIRLNQLEQENAMLNKKLDSLMQGRNPTPRLEPRPPRVEYKNLLKDNRNTVTKKISYINTSIYAEKVQENLPKEESMIDTVARPIVELNFDLEARIKALEAENTTKDRKSASLSNSRIADKSPEFNTDITVAREKVKKQEKEIGELIKSLQVYKKQNDVGSKSKLKNYDEQITALNDDIERLHTGEYRSISRTGQSEDGEKKYKPFVRPRSSFDKRFN</sequence>
<evidence type="ECO:0000256" key="1">
    <source>
        <dbReference type="SAM" id="Coils"/>
    </source>
</evidence>
<feature type="coiled-coil region" evidence="1">
    <location>
        <begin position="24"/>
        <end position="117"/>
    </location>
</feature>
<gene>
    <name evidence="3" type="ORF">SteCoe_8502</name>
</gene>
<protein>
    <submittedName>
        <fullName evidence="3">Uncharacterized protein</fullName>
    </submittedName>
</protein>
<organism evidence="3 4">
    <name type="scientific">Stentor coeruleus</name>
    <dbReference type="NCBI Taxonomy" id="5963"/>
    <lineage>
        <taxon>Eukaryota</taxon>
        <taxon>Sar</taxon>
        <taxon>Alveolata</taxon>
        <taxon>Ciliophora</taxon>
        <taxon>Postciliodesmatophora</taxon>
        <taxon>Heterotrichea</taxon>
        <taxon>Heterotrichida</taxon>
        <taxon>Stentoridae</taxon>
        <taxon>Stentor</taxon>
    </lineage>
</organism>
<comment type="caution">
    <text evidence="3">The sequence shown here is derived from an EMBL/GenBank/DDBJ whole genome shotgun (WGS) entry which is preliminary data.</text>
</comment>